<evidence type="ECO:0000313" key="4">
    <source>
        <dbReference type="EMBL" id="SAK60957.1"/>
    </source>
</evidence>
<feature type="signal peptide" evidence="2">
    <location>
        <begin position="1"/>
        <end position="29"/>
    </location>
</feature>
<organism evidence="4 5">
    <name type="scientific">Caballeronia glebae</name>
    <dbReference type="NCBI Taxonomy" id="1777143"/>
    <lineage>
        <taxon>Bacteria</taxon>
        <taxon>Pseudomonadati</taxon>
        <taxon>Pseudomonadota</taxon>
        <taxon>Betaproteobacteria</taxon>
        <taxon>Burkholderiales</taxon>
        <taxon>Burkholderiaceae</taxon>
        <taxon>Caballeronia</taxon>
    </lineage>
</organism>
<gene>
    <name evidence="4" type="ORF">AWB82_02919</name>
</gene>
<feature type="compositionally biased region" description="Low complexity" evidence="1">
    <location>
        <begin position="25"/>
        <end position="39"/>
    </location>
</feature>
<keyword evidence="2" id="KW-0732">Signal</keyword>
<protein>
    <submittedName>
        <fullName evidence="4">Lipoprotein</fullName>
    </submittedName>
</protein>
<name>A0A158AVA5_9BURK</name>
<dbReference type="PANTHER" id="PTHR34606:SF15">
    <property type="entry name" value="BON DOMAIN-CONTAINING PROTEIN"/>
    <property type="match status" value="1"/>
</dbReference>
<keyword evidence="5" id="KW-1185">Reference proteome</keyword>
<comment type="caution">
    <text evidence="4">The sequence shown here is derived from an EMBL/GenBank/DDBJ whole genome shotgun (WGS) entry which is preliminary data.</text>
</comment>
<feature type="domain" description="BON" evidence="3">
    <location>
        <begin position="48"/>
        <end position="116"/>
    </location>
</feature>
<dbReference type="RefSeq" id="WP_086968179.1">
    <property type="nucleotide sequence ID" value="NZ_FCOJ02000018.1"/>
</dbReference>
<dbReference type="Pfam" id="PF04972">
    <property type="entry name" value="BON"/>
    <property type="match status" value="1"/>
</dbReference>
<dbReference type="EMBL" id="FCOJ02000018">
    <property type="protein sequence ID" value="SAK60957.1"/>
    <property type="molecule type" value="Genomic_DNA"/>
</dbReference>
<dbReference type="PANTHER" id="PTHR34606">
    <property type="entry name" value="BON DOMAIN-CONTAINING PROTEIN"/>
    <property type="match status" value="1"/>
</dbReference>
<evidence type="ECO:0000259" key="3">
    <source>
        <dbReference type="PROSITE" id="PS50914"/>
    </source>
</evidence>
<dbReference type="OrthoDB" id="9035680at2"/>
<evidence type="ECO:0000313" key="5">
    <source>
        <dbReference type="Proteomes" id="UP000054596"/>
    </source>
</evidence>
<feature type="chain" id="PRO_5007621047" evidence="2">
    <location>
        <begin position="30"/>
        <end position="119"/>
    </location>
</feature>
<evidence type="ECO:0000256" key="1">
    <source>
        <dbReference type="SAM" id="MobiDB-lite"/>
    </source>
</evidence>
<dbReference type="AlphaFoldDB" id="A0A158AVA5"/>
<keyword evidence="4" id="KW-0449">Lipoprotein</keyword>
<accession>A0A158AVA5</accession>
<dbReference type="PROSITE" id="PS50914">
    <property type="entry name" value="BON"/>
    <property type="match status" value="1"/>
</dbReference>
<proteinExistence type="predicted"/>
<dbReference type="STRING" id="1777143.AWB82_02919"/>
<reference evidence="4" key="1">
    <citation type="submission" date="2016-01" db="EMBL/GenBank/DDBJ databases">
        <authorList>
            <person name="Peeters C."/>
        </authorList>
    </citation>
    <scope>NUCLEOTIDE SEQUENCE [LARGE SCALE GENOMIC DNA]</scope>
    <source>
        <strain evidence="4">LMG 29325</strain>
    </source>
</reference>
<sequence>MQIRASILAITAATALVAASLAAPPSASAADSSSAGTDAVSKKQERANNRALSHSVRQSLTHVKGLDSSHINVLARGGSITLEGTVPDPSQIDSAAGATRKVAGVSSVDNRLTVGEAGN</sequence>
<dbReference type="InterPro" id="IPR051686">
    <property type="entry name" value="Lipoprotein_DolP"/>
</dbReference>
<dbReference type="InterPro" id="IPR007055">
    <property type="entry name" value="BON_dom"/>
</dbReference>
<dbReference type="Proteomes" id="UP000054596">
    <property type="component" value="Unassembled WGS sequence"/>
</dbReference>
<feature type="region of interest" description="Disordered" evidence="1">
    <location>
        <begin position="25"/>
        <end position="57"/>
    </location>
</feature>
<dbReference type="Gene3D" id="3.30.1340.30">
    <property type="match status" value="1"/>
</dbReference>
<evidence type="ECO:0000256" key="2">
    <source>
        <dbReference type="SAM" id="SignalP"/>
    </source>
</evidence>